<accession>A0A7J7M0J7</accession>
<dbReference type="InterPro" id="IPR038005">
    <property type="entry name" value="RX-like_CC"/>
</dbReference>
<dbReference type="Pfam" id="PF23559">
    <property type="entry name" value="WHD_DRP"/>
    <property type="match status" value="1"/>
</dbReference>
<dbReference type="Gene3D" id="1.20.5.4130">
    <property type="match status" value="1"/>
</dbReference>
<dbReference type="OrthoDB" id="611536at2759"/>
<dbReference type="Pfam" id="PF18052">
    <property type="entry name" value="Rx_N"/>
    <property type="match status" value="1"/>
</dbReference>
<dbReference type="EMBL" id="JACGCM010001846">
    <property type="protein sequence ID" value="KAF6148399.1"/>
    <property type="molecule type" value="Genomic_DNA"/>
</dbReference>
<dbReference type="GO" id="GO:0098542">
    <property type="term" value="P:defense response to other organism"/>
    <property type="evidence" value="ECO:0007669"/>
    <property type="project" value="TreeGrafter"/>
</dbReference>
<dbReference type="FunFam" id="1.10.10.10:FF:000322">
    <property type="entry name" value="Probable disease resistance protein At1g63360"/>
    <property type="match status" value="1"/>
</dbReference>
<feature type="domain" description="Disease resistance N-terminal" evidence="5">
    <location>
        <begin position="3"/>
        <end position="67"/>
    </location>
</feature>
<feature type="domain" description="Disease resistance protein winged helix" evidence="6">
    <location>
        <begin position="267"/>
        <end position="315"/>
    </location>
</feature>
<gene>
    <name evidence="8" type="ORF">GIB67_036614</name>
</gene>
<dbReference type="SUPFAM" id="SSF52058">
    <property type="entry name" value="L domain-like"/>
    <property type="match status" value="1"/>
</dbReference>
<dbReference type="Proteomes" id="UP000541444">
    <property type="component" value="Unassembled WGS sequence"/>
</dbReference>
<dbReference type="InterPro" id="IPR041118">
    <property type="entry name" value="Rx_N"/>
</dbReference>
<dbReference type="InterPro" id="IPR027417">
    <property type="entry name" value="P-loop_NTPase"/>
</dbReference>
<dbReference type="Pfam" id="PF23598">
    <property type="entry name" value="LRR_14"/>
    <property type="match status" value="1"/>
</dbReference>
<keyword evidence="2" id="KW-0547">Nucleotide-binding</keyword>
<evidence type="ECO:0000256" key="2">
    <source>
        <dbReference type="ARBA" id="ARBA00022741"/>
    </source>
</evidence>
<protein>
    <submittedName>
        <fullName evidence="8">Uncharacterized protein</fullName>
    </submittedName>
</protein>
<dbReference type="InterPro" id="IPR055414">
    <property type="entry name" value="LRR_R13L4/SHOC2-like"/>
</dbReference>
<dbReference type="PANTHER" id="PTHR23155:SF1185">
    <property type="entry name" value="DISEASE RESISTANCE RPP8-LIKE PROTEIN 3-RELATED"/>
    <property type="match status" value="1"/>
</dbReference>
<dbReference type="SUPFAM" id="SSF52540">
    <property type="entry name" value="P-loop containing nucleoside triphosphate hydrolases"/>
    <property type="match status" value="1"/>
</dbReference>
<keyword evidence="9" id="KW-1185">Reference proteome</keyword>
<dbReference type="PANTHER" id="PTHR23155">
    <property type="entry name" value="DISEASE RESISTANCE PROTEIN RP"/>
    <property type="match status" value="1"/>
</dbReference>
<dbReference type="Gene3D" id="3.40.50.300">
    <property type="entry name" value="P-loop containing nucleotide triphosphate hydrolases"/>
    <property type="match status" value="1"/>
</dbReference>
<evidence type="ECO:0000259" key="5">
    <source>
        <dbReference type="Pfam" id="PF18052"/>
    </source>
</evidence>
<feature type="domain" description="NB-ARC" evidence="4">
    <location>
        <begin position="138"/>
        <end position="218"/>
    </location>
</feature>
<dbReference type="InterPro" id="IPR058922">
    <property type="entry name" value="WHD_DRP"/>
</dbReference>
<dbReference type="GO" id="GO:0043531">
    <property type="term" value="F:ADP binding"/>
    <property type="evidence" value="ECO:0007669"/>
    <property type="project" value="InterPro"/>
</dbReference>
<comment type="caution">
    <text evidence="8">The sequence shown here is derived from an EMBL/GenBank/DDBJ whole genome shotgun (WGS) entry which is preliminary data.</text>
</comment>
<proteinExistence type="predicted"/>
<evidence type="ECO:0000256" key="3">
    <source>
        <dbReference type="ARBA" id="ARBA00022821"/>
    </source>
</evidence>
<evidence type="ECO:0000259" key="7">
    <source>
        <dbReference type="Pfam" id="PF23598"/>
    </source>
</evidence>
<keyword evidence="1" id="KW-0677">Repeat</keyword>
<organism evidence="8 9">
    <name type="scientific">Kingdonia uniflora</name>
    <dbReference type="NCBI Taxonomy" id="39325"/>
    <lineage>
        <taxon>Eukaryota</taxon>
        <taxon>Viridiplantae</taxon>
        <taxon>Streptophyta</taxon>
        <taxon>Embryophyta</taxon>
        <taxon>Tracheophyta</taxon>
        <taxon>Spermatophyta</taxon>
        <taxon>Magnoliopsida</taxon>
        <taxon>Ranunculales</taxon>
        <taxon>Circaeasteraceae</taxon>
        <taxon>Kingdonia</taxon>
    </lineage>
</organism>
<dbReference type="InterPro" id="IPR044974">
    <property type="entry name" value="Disease_R_plants"/>
</dbReference>
<dbReference type="InterPro" id="IPR032675">
    <property type="entry name" value="LRR_dom_sf"/>
</dbReference>
<dbReference type="Gene3D" id="3.80.10.10">
    <property type="entry name" value="Ribonuclease Inhibitor"/>
    <property type="match status" value="1"/>
</dbReference>
<dbReference type="AlphaFoldDB" id="A0A7J7M0J7"/>
<keyword evidence="3" id="KW-0611">Plant defense</keyword>
<evidence type="ECO:0000313" key="9">
    <source>
        <dbReference type="Proteomes" id="UP000541444"/>
    </source>
</evidence>
<sequence>MDALKGVRDEVEWIKAELTRIQYFLKDVDEKRKRNSNVRTWLMDITDVAYDAEDLMEAITLKKFKRSRLGLVKRYGFIINYFIFLDEVGTKITQIKARIKSIAERRASYNIENISDQESSFARQNLQEQRRSSAHIAFNIEEIMGEIEKQVNISSERKAEMAMEGSVYERVYEFLSKYSYLIVMDDIWTREVWTRLQLYFPNTKSRSRIIFTTRYQETKDLTVDAWSRVLDSLNWHLDQDGTCQAILALSYYDLPFYLKSCFLYLGLFPEGYKIPVRRLIRLWIAEGFVQKRGEECLEDVGKDYIEELVGRNIIQVANRCCLSIYTPKEIEEKNRGAEVEGKSEIETSSVGREQVADGGNLSQECLTCHVHDLVRELSLSIAKEHQFLHVHKTNCNNTSSDGGRARRLVVHQDFGSSSSSQASIQHLRSYLHFDLCESEMSQKMGDIFRTKQGYKWLRVLDLEGTYKPLLPKALGKLVHLRYLGLRRTWLDSLPSSFGDLFNLQTLDLKWTSIKSLPSSISRMENLRHLYFNWGKCSTDLLHQPNHISLNNLQTLWGVLVPQGTSATFLDQCINLGKLGMEGELMSHGEELAWWLGSLDRLQSLKLCSAALPALMLLRKVHLVKLHLEGRLEKL</sequence>
<evidence type="ECO:0000259" key="6">
    <source>
        <dbReference type="Pfam" id="PF23559"/>
    </source>
</evidence>
<evidence type="ECO:0000259" key="4">
    <source>
        <dbReference type="Pfam" id="PF00931"/>
    </source>
</evidence>
<dbReference type="InterPro" id="IPR002182">
    <property type="entry name" value="NB-ARC"/>
</dbReference>
<feature type="domain" description="Disease resistance R13L4/SHOC-2-like LRR" evidence="7">
    <location>
        <begin position="450"/>
        <end position="609"/>
    </location>
</feature>
<evidence type="ECO:0000313" key="8">
    <source>
        <dbReference type="EMBL" id="KAF6148399.1"/>
    </source>
</evidence>
<evidence type="ECO:0000256" key="1">
    <source>
        <dbReference type="ARBA" id="ARBA00022737"/>
    </source>
</evidence>
<reference evidence="8 9" key="1">
    <citation type="journal article" date="2020" name="IScience">
        <title>Genome Sequencing of the Endangered Kingdonia uniflora (Circaeasteraceae, Ranunculales) Reveals Potential Mechanisms of Evolutionary Specialization.</title>
        <authorList>
            <person name="Sun Y."/>
            <person name="Deng T."/>
            <person name="Zhang A."/>
            <person name="Moore M.J."/>
            <person name="Landis J.B."/>
            <person name="Lin N."/>
            <person name="Zhang H."/>
            <person name="Zhang X."/>
            <person name="Huang J."/>
            <person name="Zhang X."/>
            <person name="Sun H."/>
            <person name="Wang H."/>
        </authorList>
    </citation>
    <scope>NUCLEOTIDE SEQUENCE [LARGE SCALE GENOMIC DNA]</scope>
    <source>
        <strain evidence="8">TB1705</strain>
        <tissue evidence="8">Leaf</tissue>
    </source>
</reference>
<dbReference type="Pfam" id="PF00931">
    <property type="entry name" value="NB-ARC"/>
    <property type="match status" value="1"/>
</dbReference>
<dbReference type="CDD" id="cd14798">
    <property type="entry name" value="RX-CC_like"/>
    <property type="match status" value="1"/>
</dbReference>
<dbReference type="Gene3D" id="1.10.10.10">
    <property type="entry name" value="Winged helix-like DNA-binding domain superfamily/Winged helix DNA-binding domain"/>
    <property type="match status" value="1"/>
</dbReference>
<dbReference type="InterPro" id="IPR036388">
    <property type="entry name" value="WH-like_DNA-bd_sf"/>
</dbReference>
<name>A0A7J7M0J7_9MAGN</name>